<evidence type="ECO:0000313" key="2">
    <source>
        <dbReference type="Proteomes" id="UP000798662"/>
    </source>
</evidence>
<evidence type="ECO:0000313" key="1">
    <source>
        <dbReference type="EMBL" id="KAK1865472.1"/>
    </source>
</evidence>
<accession>A0ACC3C5M6</accession>
<name>A0ACC3C5M6_PYRYE</name>
<gene>
    <name evidence="1" type="ORF">I4F81_008003</name>
</gene>
<protein>
    <submittedName>
        <fullName evidence="1">Uncharacterized protein</fullName>
    </submittedName>
</protein>
<dbReference type="EMBL" id="CM020619">
    <property type="protein sequence ID" value="KAK1865472.1"/>
    <property type="molecule type" value="Genomic_DNA"/>
</dbReference>
<reference evidence="1" key="1">
    <citation type="submission" date="2019-11" db="EMBL/GenBank/DDBJ databases">
        <title>Nori genome reveals adaptations in red seaweeds to the harsh intertidal environment.</title>
        <authorList>
            <person name="Wang D."/>
            <person name="Mao Y."/>
        </authorList>
    </citation>
    <scope>NUCLEOTIDE SEQUENCE</scope>
    <source>
        <tissue evidence="1">Gametophyte</tissue>
    </source>
</reference>
<comment type="caution">
    <text evidence="1">The sequence shown here is derived from an EMBL/GenBank/DDBJ whole genome shotgun (WGS) entry which is preliminary data.</text>
</comment>
<dbReference type="Proteomes" id="UP000798662">
    <property type="component" value="Chromosome 2"/>
</dbReference>
<proteinExistence type="predicted"/>
<keyword evidence="2" id="KW-1185">Reference proteome</keyword>
<sequence>MFRRAHPPPGRPFAGKVTLVTGGNTGVGYEYAAVMARGGATVVLACRNRARGTAAVAALRREVVAAAEVAAPPPNGTTGGGGGGGSGGGGWGTVELLDLDTSDLASVSACAAAFSARHNRLDILMNNAGGMMLPWSLTRDEVEVTTATNFLGHFALTARLWGLLAATPGARVVNVSSMVHVLATRVDWDDMDLGPRGHSGWAYVRSKLFNMLFTAELARRVAAADAAAGRGPPHPPSVVAVSAQPGFARTNLVAKARVNAWTNFCRATWGWASHSAADGAACLVAAATAPWVSPSTYVSPLWGGIRGRPSRGVPSLPARSVDGGGRLWAWAEGVSGLRLL</sequence>
<organism evidence="1 2">
    <name type="scientific">Pyropia yezoensis</name>
    <name type="common">Susabi-nori</name>
    <name type="synonym">Porphyra yezoensis</name>
    <dbReference type="NCBI Taxonomy" id="2788"/>
    <lineage>
        <taxon>Eukaryota</taxon>
        <taxon>Rhodophyta</taxon>
        <taxon>Bangiophyceae</taxon>
        <taxon>Bangiales</taxon>
        <taxon>Bangiaceae</taxon>
        <taxon>Pyropia</taxon>
    </lineage>
</organism>